<dbReference type="InterPro" id="IPR011006">
    <property type="entry name" value="CheY-like_superfamily"/>
</dbReference>
<organism evidence="5 6">
    <name type="scientific">Pontibacillus yanchengensis</name>
    <dbReference type="NCBI Taxonomy" id="462910"/>
    <lineage>
        <taxon>Bacteria</taxon>
        <taxon>Bacillati</taxon>
        <taxon>Bacillota</taxon>
        <taxon>Bacilli</taxon>
        <taxon>Bacillales</taxon>
        <taxon>Bacillaceae</taxon>
        <taxon>Pontibacillus</taxon>
    </lineage>
</organism>
<dbReference type="InterPro" id="IPR036388">
    <property type="entry name" value="WH-like_DNA-bd_sf"/>
</dbReference>
<evidence type="ECO:0000313" key="6">
    <source>
        <dbReference type="Proteomes" id="UP000468638"/>
    </source>
</evidence>
<dbReference type="Pfam" id="PF03861">
    <property type="entry name" value="ANTAR"/>
    <property type="match status" value="1"/>
</dbReference>
<protein>
    <submittedName>
        <fullName evidence="5">Response regulator</fullName>
    </submittedName>
</protein>
<evidence type="ECO:0000256" key="1">
    <source>
        <dbReference type="ARBA" id="ARBA00023012"/>
    </source>
</evidence>
<feature type="modified residue" description="4-aspartylphosphate" evidence="2">
    <location>
        <position position="56"/>
    </location>
</feature>
<dbReference type="PROSITE" id="PS50110">
    <property type="entry name" value="RESPONSE_REGULATORY"/>
    <property type="match status" value="1"/>
</dbReference>
<dbReference type="Pfam" id="PF00072">
    <property type="entry name" value="Response_reg"/>
    <property type="match status" value="1"/>
</dbReference>
<dbReference type="SMART" id="SM01012">
    <property type="entry name" value="ANTAR"/>
    <property type="match status" value="1"/>
</dbReference>
<dbReference type="CDD" id="cd17534">
    <property type="entry name" value="REC_DC-like"/>
    <property type="match status" value="1"/>
</dbReference>
<accession>A0A6I5A6D9</accession>
<evidence type="ECO:0000259" key="3">
    <source>
        <dbReference type="PROSITE" id="PS50110"/>
    </source>
</evidence>
<dbReference type="OrthoDB" id="9780153at2"/>
<proteinExistence type="predicted"/>
<dbReference type="PANTHER" id="PTHR43228:SF1">
    <property type="entry name" value="TWO-COMPONENT RESPONSE REGULATOR ARR22"/>
    <property type="match status" value="1"/>
</dbReference>
<reference evidence="5 6" key="1">
    <citation type="submission" date="2019-11" db="EMBL/GenBank/DDBJ databases">
        <title>Genome sequences of 17 halophilic strains isolated from different environments.</title>
        <authorList>
            <person name="Furrow R.E."/>
        </authorList>
    </citation>
    <scope>NUCLEOTIDE SEQUENCE [LARGE SCALE GENOMIC DNA]</scope>
    <source>
        <strain evidence="5 6">22514_16_FS</strain>
    </source>
</reference>
<name>A0A6I5A6D9_9BACI</name>
<dbReference type="EMBL" id="WMEQ01000022">
    <property type="protein sequence ID" value="MYL35839.1"/>
    <property type="molecule type" value="Genomic_DNA"/>
</dbReference>
<keyword evidence="1" id="KW-0902">Two-component regulatory system</keyword>
<dbReference type="SMART" id="SM00448">
    <property type="entry name" value="REC"/>
    <property type="match status" value="1"/>
</dbReference>
<dbReference type="PROSITE" id="PS50921">
    <property type="entry name" value="ANTAR"/>
    <property type="match status" value="1"/>
</dbReference>
<dbReference type="Gene3D" id="3.40.50.2300">
    <property type="match status" value="1"/>
</dbReference>
<keyword evidence="2" id="KW-0597">Phosphoprotein</keyword>
<sequence>MKKSLRVMIAEDEMLVLMGIKSNLEDLGYEIIGEAKDGEEAVEIALDQKPDLILMDISMPKLDGIEAIKRINEQVFIPSIIISAYHDESLIQRASEEGVFSYLVKPVDTKDLKVAIEITLAKFEEFKELRSELNDTQKALEARKYIERAKGILMENKNLKEPEAMKKMQTMSRNKNKKLVEIAKNIIEMESLL</sequence>
<dbReference type="InterPro" id="IPR052048">
    <property type="entry name" value="ST_Response_Regulator"/>
</dbReference>
<feature type="domain" description="Response regulatory" evidence="3">
    <location>
        <begin position="6"/>
        <end position="120"/>
    </location>
</feature>
<dbReference type="RefSeq" id="WP_160910263.1">
    <property type="nucleotide sequence ID" value="NZ_WMEQ01000022.1"/>
</dbReference>
<dbReference type="SUPFAM" id="SSF52172">
    <property type="entry name" value="CheY-like"/>
    <property type="match status" value="1"/>
</dbReference>
<dbReference type="PIRSF" id="PIRSF036382">
    <property type="entry name" value="RR_antiterm"/>
    <property type="match status" value="1"/>
</dbReference>
<dbReference type="PANTHER" id="PTHR43228">
    <property type="entry name" value="TWO-COMPONENT RESPONSE REGULATOR"/>
    <property type="match status" value="1"/>
</dbReference>
<comment type="caution">
    <text evidence="5">The sequence shown here is derived from an EMBL/GenBank/DDBJ whole genome shotgun (WGS) entry which is preliminary data.</text>
</comment>
<gene>
    <name evidence="5" type="ORF">GLW05_19900</name>
</gene>
<evidence type="ECO:0000256" key="2">
    <source>
        <dbReference type="PROSITE-ProRule" id="PRU00169"/>
    </source>
</evidence>
<dbReference type="Proteomes" id="UP000468638">
    <property type="component" value="Unassembled WGS sequence"/>
</dbReference>
<evidence type="ECO:0000259" key="4">
    <source>
        <dbReference type="PROSITE" id="PS50921"/>
    </source>
</evidence>
<dbReference type="InterPro" id="IPR001789">
    <property type="entry name" value="Sig_transdc_resp-reg_receiver"/>
</dbReference>
<dbReference type="GO" id="GO:0000160">
    <property type="term" value="P:phosphorelay signal transduction system"/>
    <property type="evidence" value="ECO:0007669"/>
    <property type="project" value="UniProtKB-KW"/>
</dbReference>
<dbReference type="Gene3D" id="1.10.10.10">
    <property type="entry name" value="Winged helix-like DNA-binding domain superfamily/Winged helix DNA-binding domain"/>
    <property type="match status" value="1"/>
</dbReference>
<dbReference type="InterPro" id="IPR005561">
    <property type="entry name" value="ANTAR"/>
</dbReference>
<feature type="domain" description="ANTAR" evidence="4">
    <location>
        <begin position="126"/>
        <end position="187"/>
    </location>
</feature>
<dbReference type="InterPro" id="IPR008327">
    <property type="entry name" value="Sig_transdc_resp-reg_antiterm"/>
</dbReference>
<dbReference type="AlphaFoldDB" id="A0A6I5A6D9"/>
<evidence type="ECO:0000313" key="5">
    <source>
        <dbReference type="EMBL" id="MYL35839.1"/>
    </source>
</evidence>
<dbReference type="GO" id="GO:0003723">
    <property type="term" value="F:RNA binding"/>
    <property type="evidence" value="ECO:0007669"/>
    <property type="project" value="InterPro"/>
</dbReference>